<feature type="transmembrane region" description="Helical" evidence="5">
    <location>
        <begin position="12"/>
        <end position="36"/>
    </location>
</feature>
<keyword evidence="2" id="KW-0488">Methylation</keyword>
<keyword evidence="5" id="KW-1133">Transmembrane helix</keyword>
<evidence type="ECO:0000259" key="7">
    <source>
        <dbReference type="PROSITE" id="PS50885"/>
    </source>
</evidence>
<evidence type="ECO:0000256" key="3">
    <source>
        <dbReference type="ARBA" id="ARBA00029447"/>
    </source>
</evidence>
<feature type="transmembrane region" description="Helical" evidence="5">
    <location>
        <begin position="190"/>
        <end position="210"/>
    </location>
</feature>
<dbReference type="InterPro" id="IPR004090">
    <property type="entry name" value="Chemotax_Me-accpt_rcpt"/>
</dbReference>
<feature type="domain" description="HAMP" evidence="7">
    <location>
        <begin position="212"/>
        <end position="264"/>
    </location>
</feature>
<dbReference type="PANTHER" id="PTHR43531:SF14">
    <property type="entry name" value="METHYL-ACCEPTING CHEMOTAXIS PROTEIN I-RELATED"/>
    <property type="match status" value="1"/>
</dbReference>
<reference evidence="8 9" key="1">
    <citation type="submission" date="2019-08" db="EMBL/GenBank/DDBJ databases">
        <authorList>
            <person name="Peeters C."/>
        </authorList>
    </citation>
    <scope>NUCLEOTIDE SEQUENCE [LARGE SCALE GENOMIC DNA]</scope>
    <source>
        <strain evidence="8 9">LMG 20603</strain>
    </source>
</reference>
<dbReference type="Pfam" id="PF00672">
    <property type="entry name" value="HAMP"/>
    <property type="match status" value="1"/>
</dbReference>
<evidence type="ECO:0000256" key="5">
    <source>
        <dbReference type="SAM" id="Phobius"/>
    </source>
</evidence>
<dbReference type="GO" id="GO:0005886">
    <property type="term" value="C:plasma membrane"/>
    <property type="evidence" value="ECO:0007669"/>
    <property type="project" value="TreeGrafter"/>
</dbReference>
<dbReference type="AlphaFoldDB" id="A0A5E5BUS9"/>
<dbReference type="InterPro" id="IPR024478">
    <property type="entry name" value="HlyB_4HB_MCP"/>
</dbReference>
<dbReference type="EMBL" id="CABPST010000003">
    <property type="protein sequence ID" value="VVE88070.1"/>
    <property type="molecule type" value="Genomic_DNA"/>
</dbReference>
<dbReference type="SMART" id="SM00304">
    <property type="entry name" value="HAMP"/>
    <property type="match status" value="1"/>
</dbReference>
<dbReference type="InterPro" id="IPR003660">
    <property type="entry name" value="HAMP_dom"/>
</dbReference>
<dbReference type="GO" id="GO:0006935">
    <property type="term" value="P:chemotaxis"/>
    <property type="evidence" value="ECO:0007669"/>
    <property type="project" value="InterPro"/>
</dbReference>
<evidence type="ECO:0000256" key="1">
    <source>
        <dbReference type="ARBA" id="ARBA00004370"/>
    </source>
</evidence>
<dbReference type="PROSITE" id="PS50885">
    <property type="entry name" value="HAMP"/>
    <property type="match status" value="1"/>
</dbReference>
<comment type="subcellular location">
    <subcellularLocation>
        <location evidence="1">Membrane</location>
    </subcellularLocation>
</comment>
<dbReference type="GO" id="GO:0007165">
    <property type="term" value="P:signal transduction"/>
    <property type="evidence" value="ECO:0007669"/>
    <property type="project" value="UniProtKB-KW"/>
</dbReference>
<evidence type="ECO:0000256" key="2">
    <source>
        <dbReference type="ARBA" id="ARBA00022481"/>
    </source>
</evidence>
<keyword evidence="4" id="KW-0807">Transducer</keyword>
<proteinExistence type="inferred from homology"/>
<gene>
    <name evidence="8" type="ORF">PBR20603_02015</name>
</gene>
<dbReference type="OrthoDB" id="5441488at2"/>
<dbReference type="PANTHER" id="PTHR43531">
    <property type="entry name" value="PROTEIN ICFG"/>
    <property type="match status" value="1"/>
</dbReference>
<keyword evidence="5" id="KW-0812">Transmembrane</keyword>
<dbReference type="InterPro" id="IPR004089">
    <property type="entry name" value="MCPsignal_dom"/>
</dbReference>
<keyword evidence="5" id="KW-0472">Membrane</keyword>
<keyword evidence="9" id="KW-1185">Reference proteome</keyword>
<dbReference type="CDD" id="cd19411">
    <property type="entry name" value="MCP2201-like_sensor"/>
    <property type="match status" value="1"/>
</dbReference>
<accession>A0A5E5BUS9</accession>
<dbReference type="Pfam" id="PF12729">
    <property type="entry name" value="4HB_MCP_1"/>
    <property type="match status" value="1"/>
</dbReference>
<dbReference type="SMART" id="SM00283">
    <property type="entry name" value="MA"/>
    <property type="match status" value="1"/>
</dbReference>
<evidence type="ECO:0000256" key="4">
    <source>
        <dbReference type="PROSITE-ProRule" id="PRU00284"/>
    </source>
</evidence>
<evidence type="ECO:0000259" key="6">
    <source>
        <dbReference type="PROSITE" id="PS50111"/>
    </source>
</evidence>
<name>A0A5E5BUS9_9BURK</name>
<dbReference type="PROSITE" id="PS50111">
    <property type="entry name" value="CHEMOTAXIS_TRANSDUC_2"/>
    <property type="match status" value="1"/>
</dbReference>
<dbReference type="InterPro" id="IPR047347">
    <property type="entry name" value="YvaQ-like_sensor"/>
</dbReference>
<sequence length="548" mass="57914">MRIADLKIRTRLTIGFGTLLVLLLTMLIVALVHFVAIERANEELLTRAWAKADAAHGIDAMVRGNARRLIEVVITTDAAQRNALNQRIDGNLVRIAKAQEVLDKYVTSEQGKRLLGAIRQHNDAFLKARASVNAELTADQRDPAMRIVQQDALPALDAMQAEAVELVALQQKIVDETGAATSADIVFAKWLLAALGAAAAVAGIFAAWSVTRSITRPLARAVEVAERVAQGDLSSRIDVTSRDETGQLMAALKHMNESLDQIVRRVRSGTAAIASASGQLLAGNTDLSARTEEQAASLEETASSMEQLTATVRQNADNARQASQLASNASEIAGEGGRVVERAVTSMQEIAASSTKINDIIGVIDGIAFQTNILALNAAVEAARAGEQGRGFAVVAGEVRTLAQRSAAAAKEIKALIETSVGKVEDGSSQVRDAGRTMIEIVQAVQRVTDIMGEISAASSEQSGGIEQVNTAVMQMDQVTQQNAALVEEATAAAGSLEDQARQLREAVAVFRLAGGDIYASGHDDDAHVAANGPRGAVLAFARQRQVA</sequence>
<dbReference type="InterPro" id="IPR051310">
    <property type="entry name" value="MCP_chemotaxis"/>
</dbReference>
<feature type="domain" description="Methyl-accepting transducer" evidence="6">
    <location>
        <begin position="269"/>
        <end position="498"/>
    </location>
</feature>
<dbReference type="Pfam" id="PF00015">
    <property type="entry name" value="MCPsignal"/>
    <property type="match status" value="1"/>
</dbReference>
<dbReference type="CDD" id="cd06225">
    <property type="entry name" value="HAMP"/>
    <property type="match status" value="1"/>
</dbReference>
<dbReference type="FunFam" id="1.10.287.950:FF:000001">
    <property type="entry name" value="Methyl-accepting chemotaxis sensory transducer"/>
    <property type="match status" value="1"/>
</dbReference>
<organism evidence="8 9">
    <name type="scientific">Pandoraea bronchicola</name>
    <dbReference type="NCBI Taxonomy" id="2508287"/>
    <lineage>
        <taxon>Bacteria</taxon>
        <taxon>Pseudomonadati</taxon>
        <taxon>Pseudomonadota</taxon>
        <taxon>Betaproteobacteria</taxon>
        <taxon>Burkholderiales</taxon>
        <taxon>Burkholderiaceae</taxon>
        <taxon>Pandoraea</taxon>
    </lineage>
</organism>
<dbReference type="CDD" id="cd11386">
    <property type="entry name" value="MCP_signal"/>
    <property type="match status" value="1"/>
</dbReference>
<evidence type="ECO:0000313" key="9">
    <source>
        <dbReference type="Proteomes" id="UP000382040"/>
    </source>
</evidence>
<dbReference type="RefSeq" id="WP_150559359.1">
    <property type="nucleotide sequence ID" value="NZ_CABPST010000003.1"/>
</dbReference>
<evidence type="ECO:0000313" key="8">
    <source>
        <dbReference type="EMBL" id="VVE88070.1"/>
    </source>
</evidence>
<dbReference type="SUPFAM" id="SSF58104">
    <property type="entry name" value="Methyl-accepting chemotaxis protein (MCP) signaling domain"/>
    <property type="match status" value="1"/>
</dbReference>
<dbReference type="PRINTS" id="PR00260">
    <property type="entry name" value="CHEMTRNSDUCR"/>
</dbReference>
<comment type="similarity">
    <text evidence="3">Belongs to the methyl-accepting chemotaxis (MCP) protein family.</text>
</comment>
<dbReference type="GO" id="GO:0004888">
    <property type="term" value="F:transmembrane signaling receptor activity"/>
    <property type="evidence" value="ECO:0007669"/>
    <property type="project" value="InterPro"/>
</dbReference>
<dbReference type="Gene3D" id="1.10.287.950">
    <property type="entry name" value="Methyl-accepting chemotaxis protein"/>
    <property type="match status" value="1"/>
</dbReference>
<dbReference type="Proteomes" id="UP000382040">
    <property type="component" value="Unassembled WGS sequence"/>
</dbReference>
<protein>
    <submittedName>
        <fullName evidence="8">Methyl-accepting chemotaxis protein</fullName>
    </submittedName>
</protein>